<dbReference type="SMART" id="SM00228">
    <property type="entry name" value="PDZ"/>
    <property type="match status" value="1"/>
</dbReference>
<dbReference type="InterPro" id="IPR029045">
    <property type="entry name" value="ClpP/crotonase-like_dom_sf"/>
</dbReference>
<keyword evidence="3 5" id="KW-0378">Hydrolase</keyword>
<evidence type="ECO:0000256" key="1">
    <source>
        <dbReference type="ARBA" id="ARBA00009179"/>
    </source>
</evidence>
<keyword evidence="6" id="KW-0812">Transmembrane</keyword>
<dbReference type="GO" id="GO:0006508">
    <property type="term" value="P:proteolysis"/>
    <property type="evidence" value="ECO:0007669"/>
    <property type="project" value="UniProtKB-KW"/>
</dbReference>
<keyword evidence="9" id="KW-1185">Reference proteome</keyword>
<dbReference type="Pfam" id="PF03572">
    <property type="entry name" value="Peptidase_S41"/>
    <property type="match status" value="1"/>
</dbReference>
<feature type="domain" description="PDZ" evidence="7">
    <location>
        <begin position="123"/>
        <end position="218"/>
    </location>
</feature>
<name>U2KJ02_9FIRM</name>
<evidence type="ECO:0000259" key="7">
    <source>
        <dbReference type="PROSITE" id="PS50106"/>
    </source>
</evidence>
<dbReference type="STRING" id="411473.RUMCAL_02474"/>
<dbReference type="eggNOG" id="COG0793">
    <property type="taxonomic scope" value="Bacteria"/>
</dbReference>
<evidence type="ECO:0000256" key="3">
    <source>
        <dbReference type="ARBA" id="ARBA00022801"/>
    </source>
</evidence>
<keyword evidence="2 5" id="KW-0645">Protease</keyword>
<dbReference type="PROSITE" id="PS50106">
    <property type="entry name" value="PDZ"/>
    <property type="match status" value="1"/>
</dbReference>
<dbReference type="InterPro" id="IPR036034">
    <property type="entry name" value="PDZ_sf"/>
</dbReference>
<evidence type="ECO:0000313" key="9">
    <source>
        <dbReference type="Proteomes" id="UP000016662"/>
    </source>
</evidence>
<dbReference type="Gene3D" id="3.90.226.10">
    <property type="entry name" value="2-enoyl-CoA Hydratase, Chain A, domain 1"/>
    <property type="match status" value="1"/>
</dbReference>
<dbReference type="Gene3D" id="3.30.750.44">
    <property type="match status" value="1"/>
</dbReference>
<evidence type="ECO:0000256" key="6">
    <source>
        <dbReference type="SAM" id="Phobius"/>
    </source>
</evidence>
<dbReference type="PANTHER" id="PTHR32060">
    <property type="entry name" value="TAIL-SPECIFIC PROTEASE"/>
    <property type="match status" value="1"/>
</dbReference>
<gene>
    <name evidence="8" type="ORF">RUMCAL_02474</name>
</gene>
<dbReference type="SMART" id="SM00245">
    <property type="entry name" value="TSPc"/>
    <property type="match status" value="1"/>
</dbReference>
<dbReference type="InterPro" id="IPR005151">
    <property type="entry name" value="Tail-specific_protease"/>
</dbReference>
<sequence>MKKAGVCVCSPLPFLEERIVGYMRKQSDAMQEDMPKEKTVPVRKSTLILLFCLCGVLAVGTGLGIYRNYAGNTEYRELRQLAATVKQNYYTDVDDEAVMQGAMKGYVAGLDDPYSQYMTSEEYQAYQTEEAGQTVGIGVTVTQTDEGYLQVEEVNADSPAEKAGMQQGDILTKVEGEDLAELGYAGALSKIRGEAGTTVQLTIQRNGDTLELDVERQNIEVTTAEGQMLDGQIGYIRISSFKGNTPEQFQAIYDRLVQDGAKALIFDLRDDGGGLVSALEKILDPLLPEGEIAIATYRDGTTKTLVESDATECSLPMTVIVNGNTASAAELFTASLRDFGKASVVGTQTFGKGIMQVTQSMPSGGALTLTVATYQTTKGECYHKVGIKPDEIVEAGEDAVDYSDPNPEKDPQLKKAIEMVQAK</sequence>
<evidence type="ECO:0000256" key="4">
    <source>
        <dbReference type="ARBA" id="ARBA00022825"/>
    </source>
</evidence>
<dbReference type="Gene3D" id="2.30.42.10">
    <property type="match status" value="1"/>
</dbReference>
<dbReference type="NCBIfam" id="TIGR00225">
    <property type="entry name" value="prc"/>
    <property type="match status" value="1"/>
</dbReference>
<dbReference type="GO" id="GO:0004175">
    <property type="term" value="F:endopeptidase activity"/>
    <property type="evidence" value="ECO:0007669"/>
    <property type="project" value="TreeGrafter"/>
</dbReference>
<dbReference type="EMBL" id="AWVF01000296">
    <property type="protein sequence ID" value="ERJ92267.1"/>
    <property type="molecule type" value="Genomic_DNA"/>
</dbReference>
<dbReference type="CDD" id="cd07560">
    <property type="entry name" value="Peptidase_S41_CPP"/>
    <property type="match status" value="1"/>
</dbReference>
<dbReference type="GO" id="GO:0007165">
    <property type="term" value="P:signal transduction"/>
    <property type="evidence" value="ECO:0007669"/>
    <property type="project" value="TreeGrafter"/>
</dbReference>
<dbReference type="InterPro" id="IPR055210">
    <property type="entry name" value="CtpA/B_N"/>
</dbReference>
<proteinExistence type="inferred from homology"/>
<reference evidence="8 9" key="1">
    <citation type="submission" date="2013-07" db="EMBL/GenBank/DDBJ databases">
        <authorList>
            <person name="Weinstock G."/>
            <person name="Sodergren E."/>
            <person name="Wylie T."/>
            <person name="Fulton L."/>
            <person name="Fulton R."/>
            <person name="Fronick C."/>
            <person name="O'Laughlin M."/>
            <person name="Godfrey J."/>
            <person name="Miner T."/>
            <person name="Herter B."/>
            <person name="Appelbaum E."/>
            <person name="Cordes M."/>
            <person name="Lek S."/>
            <person name="Wollam A."/>
            <person name="Pepin K.H."/>
            <person name="Palsikar V.B."/>
            <person name="Mitreva M."/>
            <person name="Wilson R.K."/>
        </authorList>
    </citation>
    <scope>NUCLEOTIDE SEQUENCE [LARGE SCALE GENOMIC DNA]</scope>
    <source>
        <strain evidence="8 9">ATCC 27760</strain>
    </source>
</reference>
<evidence type="ECO:0000256" key="5">
    <source>
        <dbReference type="RuleBase" id="RU004404"/>
    </source>
</evidence>
<dbReference type="InterPro" id="IPR004447">
    <property type="entry name" value="Peptidase_S41A"/>
</dbReference>
<dbReference type="PATRIC" id="fig|411473.3.peg.2065"/>
<keyword evidence="6" id="KW-1133">Transmembrane helix</keyword>
<accession>U2KJ02</accession>
<dbReference type="SUPFAM" id="SSF50156">
    <property type="entry name" value="PDZ domain-like"/>
    <property type="match status" value="1"/>
</dbReference>
<dbReference type="GO" id="GO:0008236">
    <property type="term" value="F:serine-type peptidase activity"/>
    <property type="evidence" value="ECO:0007669"/>
    <property type="project" value="UniProtKB-KW"/>
</dbReference>
<dbReference type="GO" id="GO:0030288">
    <property type="term" value="C:outer membrane-bounded periplasmic space"/>
    <property type="evidence" value="ECO:0007669"/>
    <property type="project" value="TreeGrafter"/>
</dbReference>
<dbReference type="PANTHER" id="PTHR32060:SF30">
    <property type="entry name" value="CARBOXY-TERMINAL PROCESSING PROTEASE CTPA"/>
    <property type="match status" value="1"/>
</dbReference>
<dbReference type="OrthoDB" id="9812068at2"/>
<dbReference type="Pfam" id="PF22694">
    <property type="entry name" value="CtpB_N-like"/>
    <property type="match status" value="1"/>
</dbReference>
<dbReference type="SUPFAM" id="SSF52096">
    <property type="entry name" value="ClpP/crotonase"/>
    <property type="match status" value="1"/>
</dbReference>
<protein>
    <submittedName>
        <fullName evidence="8">Peptidase, S41 family</fullName>
    </submittedName>
</protein>
<comment type="similarity">
    <text evidence="1 5">Belongs to the peptidase S41A family.</text>
</comment>
<keyword evidence="4 5" id="KW-0720">Serine protease</keyword>
<dbReference type="HOGENOM" id="CLU_017295_3_2_9"/>
<feature type="transmembrane region" description="Helical" evidence="6">
    <location>
        <begin position="46"/>
        <end position="66"/>
    </location>
</feature>
<dbReference type="Proteomes" id="UP000016662">
    <property type="component" value="Unassembled WGS sequence"/>
</dbReference>
<organism evidence="8 9">
    <name type="scientific">Ruminococcus callidus ATCC 27760</name>
    <dbReference type="NCBI Taxonomy" id="411473"/>
    <lineage>
        <taxon>Bacteria</taxon>
        <taxon>Bacillati</taxon>
        <taxon>Bacillota</taxon>
        <taxon>Clostridia</taxon>
        <taxon>Eubacteriales</taxon>
        <taxon>Oscillospiraceae</taxon>
        <taxon>Ruminococcus</taxon>
    </lineage>
</organism>
<comment type="caution">
    <text evidence="8">The sequence shown here is derived from an EMBL/GenBank/DDBJ whole genome shotgun (WGS) entry which is preliminary data.</text>
</comment>
<dbReference type="CDD" id="cd06782">
    <property type="entry name" value="cpPDZ_CPP-like"/>
    <property type="match status" value="1"/>
</dbReference>
<dbReference type="InterPro" id="IPR001478">
    <property type="entry name" value="PDZ"/>
</dbReference>
<evidence type="ECO:0000313" key="8">
    <source>
        <dbReference type="EMBL" id="ERJ92267.1"/>
    </source>
</evidence>
<keyword evidence="6" id="KW-0472">Membrane</keyword>
<dbReference type="AlphaFoldDB" id="U2KJ02"/>
<evidence type="ECO:0000256" key="2">
    <source>
        <dbReference type="ARBA" id="ARBA00022670"/>
    </source>
</evidence>
<dbReference type="Pfam" id="PF13180">
    <property type="entry name" value="PDZ_2"/>
    <property type="match status" value="1"/>
</dbReference>